<dbReference type="Proteomes" id="UP000030108">
    <property type="component" value="Unassembled WGS sequence"/>
</dbReference>
<feature type="compositionally biased region" description="Low complexity" evidence="1">
    <location>
        <begin position="572"/>
        <end position="589"/>
    </location>
</feature>
<feature type="compositionally biased region" description="Polar residues" evidence="1">
    <location>
        <begin position="1976"/>
        <end position="2006"/>
    </location>
</feature>
<feature type="compositionally biased region" description="Polar residues" evidence="1">
    <location>
        <begin position="769"/>
        <end position="781"/>
    </location>
</feature>
<feature type="region of interest" description="Disordered" evidence="1">
    <location>
        <begin position="1"/>
        <end position="195"/>
    </location>
</feature>
<feature type="compositionally biased region" description="Low complexity" evidence="1">
    <location>
        <begin position="1099"/>
        <end position="1109"/>
    </location>
</feature>
<feature type="compositionally biased region" description="Acidic residues" evidence="1">
    <location>
        <begin position="179"/>
        <end position="194"/>
    </location>
</feature>
<feature type="compositionally biased region" description="Pro residues" evidence="1">
    <location>
        <begin position="532"/>
        <end position="544"/>
    </location>
</feature>
<feature type="compositionally biased region" description="Basic and acidic residues" evidence="1">
    <location>
        <begin position="1767"/>
        <end position="1787"/>
    </location>
</feature>
<feature type="region of interest" description="Disordered" evidence="1">
    <location>
        <begin position="1080"/>
        <end position="1109"/>
    </location>
</feature>
<feature type="compositionally biased region" description="Polar residues" evidence="1">
    <location>
        <begin position="2041"/>
        <end position="2071"/>
    </location>
</feature>
<feature type="region of interest" description="Disordered" evidence="1">
    <location>
        <begin position="1894"/>
        <end position="2178"/>
    </location>
</feature>
<feature type="compositionally biased region" description="Low complexity" evidence="1">
    <location>
        <begin position="1542"/>
        <end position="1552"/>
    </location>
</feature>
<feature type="compositionally biased region" description="Basic and acidic residues" evidence="1">
    <location>
        <begin position="84"/>
        <end position="111"/>
    </location>
</feature>
<feature type="compositionally biased region" description="Low complexity" evidence="1">
    <location>
        <begin position="1934"/>
        <end position="1946"/>
    </location>
</feature>
<reference evidence="3" key="1">
    <citation type="journal article" date="2014" name="Genome Announc.">
        <title>Draft genome sequence of the plant-pathogenic soil fungus Rhizoctonia solani anastomosis group 3 strain Rhs1AP.</title>
        <authorList>
            <person name="Cubeta M.A."/>
            <person name="Thomas E."/>
            <person name="Dean R.A."/>
            <person name="Jabaji S."/>
            <person name="Neate S.M."/>
            <person name="Tavantzis S."/>
            <person name="Toda T."/>
            <person name="Vilgalys R."/>
            <person name="Bharathan N."/>
            <person name="Fedorova-Abrams N."/>
            <person name="Pakala S.B."/>
            <person name="Pakala S.M."/>
            <person name="Zafar N."/>
            <person name="Joardar V."/>
            <person name="Losada L."/>
            <person name="Nierman W.C."/>
        </authorList>
    </citation>
    <scope>NUCLEOTIDE SEQUENCE [LARGE SCALE GENOMIC DNA]</scope>
    <source>
        <strain evidence="3">AG-3</strain>
    </source>
</reference>
<feature type="compositionally biased region" description="Low complexity" evidence="1">
    <location>
        <begin position="1316"/>
        <end position="1337"/>
    </location>
</feature>
<feature type="compositionally biased region" description="Polar residues" evidence="1">
    <location>
        <begin position="1527"/>
        <end position="1537"/>
    </location>
</feature>
<evidence type="ECO:0000313" key="3">
    <source>
        <dbReference type="Proteomes" id="UP000030108"/>
    </source>
</evidence>
<accession>X8J5Z7</accession>
<feature type="compositionally biased region" description="Basic and acidic residues" evidence="1">
    <location>
        <begin position="900"/>
        <end position="910"/>
    </location>
</feature>
<dbReference type="EMBL" id="JATN01000322">
    <property type="protein sequence ID" value="EUC57372.1"/>
    <property type="molecule type" value="Genomic_DNA"/>
</dbReference>
<feature type="compositionally biased region" description="Polar residues" evidence="1">
    <location>
        <begin position="161"/>
        <end position="172"/>
    </location>
</feature>
<evidence type="ECO:0000313" key="2">
    <source>
        <dbReference type="EMBL" id="EUC57372.1"/>
    </source>
</evidence>
<organism evidence="2 3">
    <name type="scientific">Rhizoctonia solani AG-3 Rhs1AP</name>
    <dbReference type="NCBI Taxonomy" id="1086054"/>
    <lineage>
        <taxon>Eukaryota</taxon>
        <taxon>Fungi</taxon>
        <taxon>Dikarya</taxon>
        <taxon>Basidiomycota</taxon>
        <taxon>Agaricomycotina</taxon>
        <taxon>Agaricomycetes</taxon>
        <taxon>Cantharellales</taxon>
        <taxon>Ceratobasidiaceae</taxon>
        <taxon>Rhizoctonia</taxon>
    </lineage>
</organism>
<evidence type="ECO:0000256" key="1">
    <source>
        <dbReference type="SAM" id="MobiDB-lite"/>
    </source>
</evidence>
<feature type="region of interest" description="Disordered" evidence="1">
    <location>
        <begin position="986"/>
        <end position="1036"/>
    </location>
</feature>
<proteinExistence type="predicted"/>
<name>X8J5Z7_9AGAM</name>
<feature type="compositionally biased region" description="Low complexity" evidence="1">
    <location>
        <begin position="1511"/>
        <end position="1521"/>
    </location>
</feature>
<feature type="compositionally biased region" description="Pro residues" evidence="1">
    <location>
        <begin position="124"/>
        <end position="134"/>
    </location>
</feature>
<comment type="caution">
    <text evidence="2">The sequence shown here is derived from an EMBL/GenBank/DDBJ whole genome shotgun (WGS) entry which is preliminary data.</text>
</comment>
<protein>
    <submittedName>
        <fullName evidence="2">Uncharacterized protein</fullName>
    </submittedName>
</protein>
<feature type="region of interest" description="Disordered" evidence="1">
    <location>
        <begin position="479"/>
        <end position="790"/>
    </location>
</feature>
<feature type="compositionally biased region" description="Low complexity" evidence="1">
    <location>
        <begin position="1611"/>
        <end position="1623"/>
    </location>
</feature>
<feature type="region of interest" description="Disordered" evidence="1">
    <location>
        <begin position="264"/>
        <end position="290"/>
    </location>
</feature>
<feature type="compositionally biased region" description="Polar residues" evidence="1">
    <location>
        <begin position="2154"/>
        <end position="2171"/>
    </location>
</feature>
<feature type="compositionally biased region" description="Basic and acidic residues" evidence="1">
    <location>
        <begin position="858"/>
        <end position="880"/>
    </location>
</feature>
<feature type="compositionally biased region" description="Basic and acidic residues" evidence="1">
    <location>
        <begin position="636"/>
        <end position="652"/>
    </location>
</feature>
<feature type="compositionally biased region" description="Polar residues" evidence="1">
    <location>
        <begin position="1220"/>
        <end position="1236"/>
    </location>
</feature>
<feature type="compositionally biased region" description="Polar residues" evidence="1">
    <location>
        <begin position="1263"/>
        <end position="1278"/>
    </location>
</feature>
<feature type="compositionally biased region" description="Low complexity" evidence="1">
    <location>
        <begin position="479"/>
        <end position="498"/>
    </location>
</feature>
<feature type="region of interest" description="Disordered" evidence="1">
    <location>
        <begin position="820"/>
        <end position="951"/>
    </location>
</feature>
<feature type="compositionally biased region" description="Low complexity" evidence="1">
    <location>
        <begin position="1437"/>
        <end position="1455"/>
    </location>
</feature>
<gene>
    <name evidence="2" type="ORF">RSOL_219600</name>
</gene>
<feature type="compositionally biased region" description="Pro residues" evidence="1">
    <location>
        <begin position="1089"/>
        <end position="1098"/>
    </location>
</feature>
<feature type="region of interest" description="Disordered" evidence="1">
    <location>
        <begin position="1220"/>
        <end position="1873"/>
    </location>
</feature>
<feature type="compositionally biased region" description="Pro residues" evidence="1">
    <location>
        <begin position="1293"/>
        <end position="1303"/>
    </location>
</feature>
<feature type="compositionally biased region" description="Low complexity" evidence="1">
    <location>
        <begin position="1570"/>
        <end position="1583"/>
    </location>
</feature>
<dbReference type="OrthoDB" id="47330at2759"/>
<feature type="compositionally biased region" description="Pro residues" evidence="1">
    <location>
        <begin position="1584"/>
        <end position="1595"/>
    </location>
</feature>
<feature type="compositionally biased region" description="Low complexity" evidence="1">
    <location>
        <begin position="1902"/>
        <end position="1917"/>
    </location>
</feature>
<feature type="compositionally biased region" description="Low complexity" evidence="1">
    <location>
        <begin position="145"/>
        <end position="160"/>
    </location>
</feature>
<feature type="compositionally biased region" description="Polar residues" evidence="1">
    <location>
        <begin position="1812"/>
        <end position="1821"/>
    </location>
</feature>
<feature type="compositionally biased region" description="Polar residues" evidence="1">
    <location>
        <begin position="1832"/>
        <end position="1845"/>
    </location>
</feature>
<feature type="compositionally biased region" description="Basic and acidic residues" evidence="1">
    <location>
        <begin position="703"/>
        <end position="725"/>
    </location>
</feature>
<feature type="compositionally biased region" description="Basic and acidic residues" evidence="1">
    <location>
        <begin position="17"/>
        <end position="36"/>
    </location>
</feature>
<feature type="compositionally biased region" description="Pro residues" evidence="1">
    <location>
        <begin position="1496"/>
        <end position="1510"/>
    </location>
</feature>
<sequence>MAAARDMLGAMFAKRNQQVEEKIEEKVEEHSSDEHSFLPVDWDIGSMAGLDEEDRPEKQEDPTPPEPTIVQHASIAARRKSTAVRRESTVVRRESTVVRRESANVRRESINVRRKSTTQSRTPIPIPQPSPPIPTSQLASPDAHPQTPSTPSTIPETPNTRFTQSTQPTPSSDHGFGETDTDDEHPEDLADLIEAEPVVLSTPRSVVLRREVGRETSLPSRTGTGNGSITPGVWTPRHESGAWTPAHGSVIGGSGGLQVIESPTVERGPFERRQSVGRSQPTLNERRRSTSGLRIEDLSQSTISDVTLDTVSGQTEDVSPVSRPVVSDRALVSAPIAAPAASAAPILGSVSPLGNGLGLGLSSVPSTPLELVSGNGLGSGSGVLASDIVSLPSTSTPSGSIASLGNALGLEAGSGLDMASSAPSGSSSDFVGSSPVLSVASEQIPQAAPVDPISPPLVALDSVPPVVSTSEPTIVPRSISLSPVASPSSPASPYSAPSIEPVHEPPVASTSSPLVKPTVPRVETLVSSTVPEPAPQVPSHPTPEVPAHQAHRAEPDSPESEIQPLVLQENTGSVPSVESGPLPSPSSESNLAARSSPSLVAGLDSKDDPTTNHPSDLDPSPIPVHSSESSGAPAEPIRDTPHGDRVNLDSEHIGSGLNHDTVELHVPEQGSPSPSPSPSRGDLEGSPKSVGDLPSNEVQVDAAPRDDMGVVKETDEVVVKGKGKAETASAGPVAEKSEANISGSHADFGEAVHHAVGGHQELTEERPQAISTSAKQDTTGGSKVDIRGVQQDVDQESFGTINADIGSKVEVGPAAQSGDLGARALVSDSESEPAQDVISVHTGSPPSRSTSALPNSETETRISQDPITEKAAPKAPRADEVTLVEAAIPSVEQASLGEANQEKKREEARTLQDVPLVEEEQGGTHMDSRVQKGGSADEENTLDGLPTVPVETGVTVESIEEMDIMGQDILGASIRDEDVALEPREPPVGTLLQDHNSATEKLASDNGLEERAALETSETESPSIHSDLPPVAPIPELAPTTRAATPLSSVPIADETALEPDHVDSLSELEESFGVRSPVMDEPLSKPTSPQPIAPSLPPAISAPAQAPSPISVSSPLPVLERSPMLPPLSPLAPLSPILPSSASVSPFTARATLTRTTLARCFLFTSYDLFSPWVTFASSIYCTSYILDARASVYTLIDKSSLRRCRHTHQCFVTNEPSVQAKSSTMLDTSTSPAHSASPDLPSLSENHLLPETPLMPKSPSLEAQLSPVLSESTSTPREVAPERTELDSSPSPEPAPEPDLIPSPKSSAGVPIAPSELLSSPGSPQSSKSISRGPSASKESTGLPQPPSLPERSLVSESLETPEALESPEASPLPEDAQVPKSSQSLAPSLSPVVSIADLSPPLGYSPRSRSQSLEVGEPVPTLATPPAALPTPHSPRSLPAASPSPDPGSSFAVPEASSPGPSYPNASLLEPTLLDDPCPLSEPTSGSVLPASPESPLPEPASPPKPSEPAVVSEPSELFESILLPNTSPPSNTCLPDVSIPLEPSSSPRPSLPSPPLEQAELPEPSPLLDPSSLHESSPLITPPLFEPPPWPGLSVTPKPSPPPLPVSSPHEPSLLELSPSPDPTPLPDVHLVPGPSSEPQLPPTEGLQWPEKPVESVPSGELLNDSQGQRELQVTPDHRQVRGTLDPLSPWGSLRPRKPPSVQNTLDDGQPLPKSSLLFDSASLPADSPLGSRTPSPRLPTLPQDSPLLQCAPPLEYIQSVESTERFEDDRLPECAEPLKDSEATFAMSPERSGEPWSPSPVEKSQRSQRSSLSEIPSLSDFAPPIPRSNTVLQYVRTATLSSESQTASEPSSKSRPRSQLKPLRLSLLHGLGTPPGAIITPVSANTVIPSPGLLSEAATPTPTAMYPTPSSAHPAQVPINMGSAPQSPPAAEETSETAALPEPEPTHGLGGLDSVSWFGSKQSARHGTLSAARQSIRRSVQGSTRSSLSHDTTVVNSTRSPTPAAGEQSLPQPSVEYEDVRPLPMIWDDESEVGSKASSSRRGTRSPTQSQSRTVPALEPSSTDTALKTPDRLDTVPRYPTFVHAGTSSPRNPEGRPPMPSSPVASEPSLEPHSVQQSEVEPTIPRNRQWADTINRDSIGSLPDFSAPAPSTQMPDGQSLESQEPHTPNKRKDCRHYMKIPNTAPLAISPRRVSPSIMQRSQEEGMGSYEQDVASQDEMQSYSTFDTASLERGLRMPMREGTNGPWMTEYFTNSPSSFHGSQIGSIHSASSSLSIRAKAMATRQSVSSSKQVNGPVYIEVSISVYCARTY</sequence>
<feature type="compositionally biased region" description="Low complexity" evidence="1">
    <location>
        <begin position="1846"/>
        <end position="1858"/>
    </location>
</feature>
<feature type="compositionally biased region" description="Polar residues" evidence="1">
    <location>
        <begin position="841"/>
        <end position="857"/>
    </location>
</feature>